<dbReference type="Proteomes" id="UP001152747">
    <property type="component" value="Unassembled WGS sequence"/>
</dbReference>
<keyword evidence="3" id="KW-1185">Reference proteome</keyword>
<feature type="transmembrane region" description="Helical" evidence="1">
    <location>
        <begin position="106"/>
        <end position="127"/>
    </location>
</feature>
<organism evidence="2 3">
    <name type="scientific">Caenorhabditis angaria</name>
    <dbReference type="NCBI Taxonomy" id="860376"/>
    <lineage>
        <taxon>Eukaryota</taxon>
        <taxon>Metazoa</taxon>
        <taxon>Ecdysozoa</taxon>
        <taxon>Nematoda</taxon>
        <taxon>Chromadorea</taxon>
        <taxon>Rhabditida</taxon>
        <taxon>Rhabditina</taxon>
        <taxon>Rhabditomorpha</taxon>
        <taxon>Rhabditoidea</taxon>
        <taxon>Rhabditidae</taxon>
        <taxon>Peloderinae</taxon>
        <taxon>Caenorhabditis</taxon>
    </lineage>
</organism>
<feature type="transmembrane region" description="Helical" evidence="1">
    <location>
        <begin position="31"/>
        <end position="50"/>
    </location>
</feature>
<dbReference type="Pfam" id="PF10318">
    <property type="entry name" value="7TM_GPCR_Srh"/>
    <property type="match status" value="1"/>
</dbReference>
<feature type="transmembrane region" description="Helical" evidence="1">
    <location>
        <begin position="253"/>
        <end position="283"/>
    </location>
</feature>
<sequence length="365" mass="41786">MSVSPVFIDGFCDSIYSQEGYFIVLRRFMEFSSIFNLLVVVFLSILLFIYGKSIKPDYRQVLLINLILPAIFSLYMGFIYQPYIIFPYHLLLTIGFFRFGPFVTAHLFNICCSIAILCSMGLIYSFWFNYMTICFRISRNASKKSNLMGFIFGIIFTFVNFILMTIGVNERQYEDYTDIINQDKRTQYFLENYSIAIVRVDQKWSLKVLSVEGFIGITCVVIIIPIITIKSYNALNLMHTQVSKTTVNQLKNALAISLCYLFQFGILVGIPAATAMAILLLRITPSPTFPLAFIILAPTQFTCPVICLLYICVLKPLRIGMLKILRLQKYLKQPIPPRSTQSQLSTVTTHHRLTSKGPFAASRLY</sequence>
<keyword evidence="1" id="KW-0472">Membrane</keyword>
<dbReference type="InterPro" id="IPR019422">
    <property type="entry name" value="7TM_GPCR_serpentine_rcpt_Srh"/>
</dbReference>
<evidence type="ECO:0000256" key="1">
    <source>
        <dbReference type="SAM" id="Phobius"/>
    </source>
</evidence>
<name>A0A9P1J1H9_9PELO</name>
<gene>
    <name evidence="2" type="ORF">CAMP_LOCUS19076</name>
</gene>
<keyword evidence="1" id="KW-1133">Transmembrane helix</keyword>
<dbReference type="OrthoDB" id="5815064at2759"/>
<reference evidence="2" key="1">
    <citation type="submission" date="2022-11" db="EMBL/GenBank/DDBJ databases">
        <authorList>
            <person name="Kikuchi T."/>
        </authorList>
    </citation>
    <scope>NUCLEOTIDE SEQUENCE</scope>
    <source>
        <strain evidence="2">PS1010</strain>
    </source>
</reference>
<protein>
    <submittedName>
        <fullName evidence="2">Uncharacterized protein</fullName>
    </submittedName>
</protein>
<accession>A0A9P1J1H9</accession>
<proteinExistence type="predicted"/>
<evidence type="ECO:0000313" key="3">
    <source>
        <dbReference type="Proteomes" id="UP001152747"/>
    </source>
</evidence>
<dbReference type="EMBL" id="CANHGI010000006">
    <property type="protein sequence ID" value="CAI5456439.1"/>
    <property type="molecule type" value="Genomic_DNA"/>
</dbReference>
<feature type="transmembrane region" description="Helical" evidence="1">
    <location>
        <begin position="289"/>
        <end position="313"/>
    </location>
</feature>
<dbReference type="AlphaFoldDB" id="A0A9P1J1H9"/>
<keyword evidence="1" id="KW-0812">Transmembrane</keyword>
<feature type="transmembrane region" description="Helical" evidence="1">
    <location>
        <begin position="62"/>
        <end position="86"/>
    </location>
</feature>
<comment type="caution">
    <text evidence="2">The sequence shown here is derived from an EMBL/GenBank/DDBJ whole genome shotgun (WGS) entry which is preliminary data.</text>
</comment>
<feature type="transmembrane region" description="Helical" evidence="1">
    <location>
        <begin position="213"/>
        <end position="232"/>
    </location>
</feature>
<evidence type="ECO:0000313" key="2">
    <source>
        <dbReference type="EMBL" id="CAI5456439.1"/>
    </source>
</evidence>
<feature type="transmembrane region" description="Helical" evidence="1">
    <location>
        <begin position="147"/>
        <end position="168"/>
    </location>
</feature>